<keyword evidence="4" id="KW-1185">Reference proteome</keyword>
<dbReference type="SUPFAM" id="SSF56672">
    <property type="entry name" value="DNA/RNA polymerases"/>
    <property type="match status" value="1"/>
</dbReference>
<feature type="region of interest" description="Disordered" evidence="1">
    <location>
        <begin position="178"/>
        <end position="272"/>
    </location>
</feature>
<dbReference type="AlphaFoldDB" id="A0AAD9IYW2"/>
<feature type="compositionally biased region" description="Acidic residues" evidence="1">
    <location>
        <begin position="193"/>
        <end position="203"/>
    </location>
</feature>
<reference evidence="3" key="1">
    <citation type="journal article" date="2023" name="Mol. Biol. Evol.">
        <title>Third-Generation Sequencing Reveals the Adaptive Role of the Epigenome in Three Deep-Sea Polychaetes.</title>
        <authorList>
            <person name="Perez M."/>
            <person name="Aroh O."/>
            <person name="Sun Y."/>
            <person name="Lan Y."/>
            <person name="Juniper S.K."/>
            <person name="Young C.R."/>
            <person name="Angers B."/>
            <person name="Qian P.Y."/>
        </authorList>
    </citation>
    <scope>NUCLEOTIDE SEQUENCE</scope>
    <source>
        <strain evidence="3">P08H-3</strain>
    </source>
</reference>
<feature type="compositionally biased region" description="Polar residues" evidence="1">
    <location>
        <begin position="610"/>
        <end position="625"/>
    </location>
</feature>
<accession>A0AAD9IYW2</accession>
<organism evidence="3 4">
    <name type="scientific">Paralvinella palmiformis</name>
    <dbReference type="NCBI Taxonomy" id="53620"/>
    <lineage>
        <taxon>Eukaryota</taxon>
        <taxon>Metazoa</taxon>
        <taxon>Spiralia</taxon>
        <taxon>Lophotrochozoa</taxon>
        <taxon>Annelida</taxon>
        <taxon>Polychaeta</taxon>
        <taxon>Sedentaria</taxon>
        <taxon>Canalipalpata</taxon>
        <taxon>Terebellida</taxon>
        <taxon>Terebelliformia</taxon>
        <taxon>Alvinellidae</taxon>
        <taxon>Paralvinella</taxon>
    </lineage>
</organism>
<evidence type="ECO:0000313" key="3">
    <source>
        <dbReference type="EMBL" id="KAK2143414.1"/>
    </source>
</evidence>
<dbReference type="PROSITE" id="PS50878">
    <property type="entry name" value="RT_POL"/>
    <property type="match status" value="1"/>
</dbReference>
<evidence type="ECO:0000259" key="2">
    <source>
        <dbReference type="PROSITE" id="PS50878"/>
    </source>
</evidence>
<sequence>MTDRIAKKRFQFTVWIRDVQFNSLGSFFLKLSVRSTFSSDYSAIWVKDLAISDRYVPGYYVTTDVVHQEDKTKFLQFHRNKFVFFLPKGFCNNDASHDVYLLVEAFKTDDDSSSSKRKVGESKYGIFPRTNKPKANLYARPGENMYTHTDVWTLLRTPSSDNLVMHCGRMRCTATFAETQQSPDEAGRHSPVAEDDPRDEEEDSPGRDTARQNEHHPLDGNTDEPEPTPRTPDLIFKLPESPTPPPTDRTTPDEPAPPPPVPDDLNIDTSPPTKAEVRNAIKAMKSGKAPGVDSIHAEMFKTNLSTATRVLTNLFDTIWDKETIPSDWDKGLIIKIPKKGNLQVCDNWRGITLLSIPSKVFCRILLGRIETAIDKKLRQEQTGFRKRRGCTDQIFTLRNIIEHTLEWNCPLYINFIDFKKAFESIHRGTLWKILRSYGLPLKIVSLIEIFYNDFECSVTLSNTSSKWFLVKSGVRQGCTLSSILFLVVIEWVMRKTTSDKPRGIQWTLFSQLEDLDFADDIAFLSVKLDHLQGKTDRLERYAKQTGLTINTSKTQVMSINTTPTAHVTVNGDPLEFAQDFTYLVISSAKNMEAKKTSRQDSVKPAVLSPNCRTFGTLTNTPPKQR</sequence>
<gene>
    <name evidence="3" type="ORF">LSH36_843g00071</name>
</gene>
<evidence type="ECO:0000256" key="1">
    <source>
        <dbReference type="SAM" id="MobiDB-lite"/>
    </source>
</evidence>
<name>A0AAD9IYW2_9ANNE</name>
<proteinExistence type="predicted"/>
<dbReference type="Pfam" id="PF00078">
    <property type="entry name" value="RVT_1"/>
    <property type="match status" value="1"/>
</dbReference>
<dbReference type="InterPro" id="IPR000477">
    <property type="entry name" value="RT_dom"/>
</dbReference>
<feature type="region of interest" description="Disordered" evidence="1">
    <location>
        <begin position="593"/>
        <end position="625"/>
    </location>
</feature>
<feature type="domain" description="Reverse transcriptase" evidence="2">
    <location>
        <begin position="317"/>
        <end position="585"/>
    </location>
</feature>
<dbReference type="Proteomes" id="UP001208570">
    <property type="component" value="Unassembled WGS sequence"/>
</dbReference>
<dbReference type="InterPro" id="IPR043502">
    <property type="entry name" value="DNA/RNA_pol_sf"/>
</dbReference>
<evidence type="ECO:0000313" key="4">
    <source>
        <dbReference type="Proteomes" id="UP001208570"/>
    </source>
</evidence>
<feature type="compositionally biased region" description="Basic and acidic residues" evidence="1">
    <location>
        <begin position="204"/>
        <end position="218"/>
    </location>
</feature>
<dbReference type="EMBL" id="JAODUP010000843">
    <property type="protein sequence ID" value="KAK2143414.1"/>
    <property type="molecule type" value="Genomic_DNA"/>
</dbReference>
<protein>
    <recommendedName>
        <fullName evidence="2">Reverse transcriptase domain-containing protein</fullName>
    </recommendedName>
</protein>
<dbReference type="PANTHER" id="PTHR47027:SF25">
    <property type="entry name" value="REVERSE TRANSCRIPTASE DOMAIN-CONTAINING PROTEIN"/>
    <property type="match status" value="1"/>
</dbReference>
<dbReference type="PANTHER" id="PTHR47027">
    <property type="entry name" value="REVERSE TRANSCRIPTASE DOMAIN-CONTAINING PROTEIN"/>
    <property type="match status" value="1"/>
</dbReference>
<comment type="caution">
    <text evidence="3">The sequence shown here is derived from an EMBL/GenBank/DDBJ whole genome shotgun (WGS) entry which is preliminary data.</text>
</comment>
<dbReference type="CDD" id="cd01650">
    <property type="entry name" value="RT_nLTR_like"/>
    <property type="match status" value="1"/>
</dbReference>